<accession>A0A1I6CP47</accession>
<proteinExistence type="predicted"/>
<dbReference type="PANTHER" id="PTHR15160:SF1">
    <property type="entry name" value="VON HIPPEL-LINDAU DISEASE TUMOR SUPPRESSOR"/>
    <property type="match status" value="1"/>
</dbReference>
<evidence type="ECO:0000313" key="3">
    <source>
        <dbReference type="Proteomes" id="UP000199584"/>
    </source>
</evidence>
<dbReference type="Pfam" id="PF02577">
    <property type="entry name" value="BFN_dom"/>
    <property type="match status" value="1"/>
</dbReference>
<dbReference type="Gene3D" id="3.10.690.10">
    <property type="entry name" value="Bifunctional nuclease domain"/>
    <property type="match status" value="1"/>
</dbReference>
<dbReference type="STRING" id="39060.SAMN05660706_10193"/>
<sequence length="157" mass="17409">MIVKVKGIAYDISGSPIILLTDPTEKKVLPIWVGLLEAHSIALAMEGTPPPRPMTHDITITICDTLGARITGVEITQLKDSTYFAELYLLSGDDKYMFDIRPSDAIALAIRTQTPISISKALQGQMLDIEEILDEEAREALEELSNNLLQEYKKSLH</sequence>
<protein>
    <recommendedName>
        <fullName evidence="1">BFN domain-containing protein</fullName>
    </recommendedName>
</protein>
<keyword evidence="3" id="KW-1185">Reference proteome</keyword>
<dbReference type="SUPFAM" id="SSF103256">
    <property type="entry name" value="Hypothetical protein TM0160"/>
    <property type="match status" value="1"/>
</dbReference>
<feature type="domain" description="BFN" evidence="1">
    <location>
        <begin position="1"/>
        <end position="130"/>
    </location>
</feature>
<dbReference type="GO" id="GO:0004518">
    <property type="term" value="F:nuclease activity"/>
    <property type="evidence" value="ECO:0007669"/>
    <property type="project" value="InterPro"/>
</dbReference>
<dbReference type="OrthoDB" id="9788698at2"/>
<reference evidence="3" key="1">
    <citation type="submission" date="2016-10" db="EMBL/GenBank/DDBJ databases">
        <authorList>
            <person name="Varghese N."/>
            <person name="Submissions S."/>
        </authorList>
    </citation>
    <scope>NUCLEOTIDE SEQUENCE [LARGE SCALE GENOMIC DNA]</scope>
    <source>
        <strain evidence="3">DSM 3669</strain>
    </source>
</reference>
<evidence type="ECO:0000259" key="1">
    <source>
        <dbReference type="PROSITE" id="PS51658"/>
    </source>
</evidence>
<dbReference type="EMBL" id="FOYM01000001">
    <property type="protein sequence ID" value="SFQ94953.1"/>
    <property type="molecule type" value="Genomic_DNA"/>
</dbReference>
<dbReference type="Proteomes" id="UP000199584">
    <property type="component" value="Unassembled WGS sequence"/>
</dbReference>
<dbReference type="PANTHER" id="PTHR15160">
    <property type="entry name" value="VON HIPPEL-LINDAU PROTEIN"/>
    <property type="match status" value="1"/>
</dbReference>
<dbReference type="InterPro" id="IPR003729">
    <property type="entry name" value="Bi_nuclease_dom"/>
</dbReference>
<dbReference type="AlphaFoldDB" id="A0A1I6CP47"/>
<name>A0A1I6CP47_9FIRM</name>
<dbReference type="PROSITE" id="PS51658">
    <property type="entry name" value="BFN"/>
    <property type="match status" value="1"/>
</dbReference>
<dbReference type="RefSeq" id="WP_092481494.1">
    <property type="nucleotide sequence ID" value="NZ_FOYM01000001.1"/>
</dbReference>
<evidence type="ECO:0000313" key="2">
    <source>
        <dbReference type="EMBL" id="SFQ94953.1"/>
    </source>
</evidence>
<dbReference type="InterPro" id="IPR036104">
    <property type="entry name" value="BFN_sf"/>
</dbReference>
<organism evidence="2 3">
    <name type="scientific">Desulfoscipio geothermicus DSM 3669</name>
    <dbReference type="NCBI Taxonomy" id="1121426"/>
    <lineage>
        <taxon>Bacteria</taxon>
        <taxon>Bacillati</taxon>
        <taxon>Bacillota</taxon>
        <taxon>Clostridia</taxon>
        <taxon>Eubacteriales</taxon>
        <taxon>Desulfallaceae</taxon>
        <taxon>Desulfoscipio</taxon>
    </lineage>
</organism>
<gene>
    <name evidence="2" type="ORF">SAMN05660706_10193</name>
</gene>